<dbReference type="Proteomes" id="UP001162164">
    <property type="component" value="Unassembled WGS sequence"/>
</dbReference>
<evidence type="ECO:0000313" key="3">
    <source>
        <dbReference type="Proteomes" id="UP001162164"/>
    </source>
</evidence>
<sequence length="406" mass="47058">MVGDPAGIKLTVIHCSQNSEKTMLSSSSSPSASQIINRSTPKCKKEGKSINLEPIQLITDLFNDVSNSVHLRNLIPADKKAVAIFFKLDRQCQFVCLKLFTRQKKWYNIHKFCNLVSLDIDDSDLNNMYTIFKENHIIDTDYMCEDFLKLLNLLELADLKYICNKFKSNPKSQRRDDLIKSLFKFRRTQSVLFNSMPAEELLKREIKLKNGTFVLGTFMNSDFITIADYFRNPKLLGQFPKYTSQDYLIFCSEENFKRFKSYDMLIIIIIILKLLRCAIDDGTSCSNMLLPNADRESHEDQSMHPLSKSSPTIPVARQLTLEEKSNSPILDIRFLFSSYERARRYRIELEEVGNNHIDALRICSLMFEELKKLKEVENDAYENAPYLIRYTARAVYVMALAAPSRY</sequence>
<comment type="caution">
    <text evidence="2">The sequence shown here is derived from an EMBL/GenBank/DDBJ whole genome shotgun (WGS) entry which is preliminary data.</text>
</comment>
<protein>
    <recommendedName>
        <fullName evidence="4">Phosphodiesterase I</fullName>
    </recommendedName>
</protein>
<organism evidence="2 3">
    <name type="scientific">Molorchus minor</name>
    <dbReference type="NCBI Taxonomy" id="1323400"/>
    <lineage>
        <taxon>Eukaryota</taxon>
        <taxon>Metazoa</taxon>
        <taxon>Ecdysozoa</taxon>
        <taxon>Arthropoda</taxon>
        <taxon>Hexapoda</taxon>
        <taxon>Insecta</taxon>
        <taxon>Pterygota</taxon>
        <taxon>Neoptera</taxon>
        <taxon>Endopterygota</taxon>
        <taxon>Coleoptera</taxon>
        <taxon>Polyphaga</taxon>
        <taxon>Cucujiformia</taxon>
        <taxon>Chrysomeloidea</taxon>
        <taxon>Cerambycidae</taxon>
        <taxon>Lamiinae</taxon>
        <taxon>Monochamini</taxon>
        <taxon>Molorchus</taxon>
    </lineage>
</organism>
<evidence type="ECO:0008006" key="4">
    <source>
        <dbReference type="Google" id="ProtNLM"/>
    </source>
</evidence>
<reference evidence="2" key="1">
    <citation type="journal article" date="2023" name="Insect Mol. Biol.">
        <title>Genome sequencing provides insights into the evolution of gene families encoding plant cell wall-degrading enzymes in longhorned beetles.</title>
        <authorList>
            <person name="Shin N.R."/>
            <person name="Okamura Y."/>
            <person name="Kirsch R."/>
            <person name="Pauchet Y."/>
        </authorList>
    </citation>
    <scope>NUCLEOTIDE SEQUENCE</scope>
    <source>
        <strain evidence="2">MMC_N1</strain>
    </source>
</reference>
<dbReference type="EMBL" id="JAPWTJ010002284">
    <property type="protein sequence ID" value="KAJ8966849.1"/>
    <property type="molecule type" value="Genomic_DNA"/>
</dbReference>
<feature type="region of interest" description="Disordered" evidence="1">
    <location>
        <begin position="21"/>
        <end position="40"/>
    </location>
</feature>
<accession>A0ABQ9IVJ8</accession>
<evidence type="ECO:0000313" key="2">
    <source>
        <dbReference type="EMBL" id="KAJ8966849.1"/>
    </source>
</evidence>
<keyword evidence="3" id="KW-1185">Reference proteome</keyword>
<name>A0ABQ9IVJ8_9CUCU</name>
<gene>
    <name evidence="2" type="ORF">NQ317_006634</name>
</gene>
<evidence type="ECO:0000256" key="1">
    <source>
        <dbReference type="SAM" id="MobiDB-lite"/>
    </source>
</evidence>
<proteinExistence type="predicted"/>